<dbReference type="EMBL" id="BOMV01000078">
    <property type="protein sequence ID" value="GIF00042.1"/>
    <property type="molecule type" value="Genomic_DNA"/>
</dbReference>
<reference evidence="3" key="1">
    <citation type="submission" date="2021-01" db="EMBL/GenBank/DDBJ databases">
        <title>Whole genome shotgun sequence of Actinoplanes rishiriensis NBRC 108556.</title>
        <authorList>
            <person name="Komaki H."/>
            <person name="Tamura T."/>
        </authorList>
    </citation>
    <scope>NUCLEOTIDE SEQUENCE</scope>
    <source>
        <strain evidence="3">NBRC 108556</strain>
    </source>
</reference>
<evidence type="ECO:0000313" key="3">
    <source>
        <dbReference type="EMBL" id="GIF00042.1"/>
    </source>
</evidence>
<comment type="caution">
    <text evidence="3">The sequence shown here is derived from an EMBL/GenBank/DDBJ whole genome shotgun (WGS) entry which is preliminary data.</text>
</comment>
<feature type="domain" description="Putative Flp pilus-assembly TadG-like N-terminal" evidence="2">
    <location>
        <begin position="19"/>
        <end position="61"/>
    </location>
</feature>
<evidence type="ECO:0000256" key="1">
    <source>
        <dbReference type="SAM" id="Phobius"/>
    </source>
</evidence>
<keyword evidence="1" id="KW-0812">Transmembrane</keyword>
<sequence length="410" mass="42069">MLRRIAALGRRRAGSDHGGVAAILAVLLSGGVVLGMSALVIDLGQLYVEREQLQSGADAASMKVALNCANNSISCSSALQSPVAVAYAKKNAKDGQADAQICLSGTTCPTWNTAVTCKPLRTPAPGQSIGNWVEVRTTTVTSTGSTLFPPTFAGALAGGNYKGKQVGTCARVNWGPPAVDKVFALGISMCDWKRMTSNGSTFYGPLDTLLSQAGLYSILGLTKPAVGADSAIPQAAALNALGLPIPSCTTPVIDLTEPRGYVWLHHPDLTPPDSNCMLSLKIGDKPRGFLLSGLTIGNTCVQKLAAVRGGPPILVPIFDEISPALVSLAPEYRVAGFAPFVVTGYTSLLPGVVGAVGSLLSGGLLPAVANILCGLSACIYGYFTRTLVPKAAPVFGTGPNFGATVIGRTG</sequence>
<name>A0A919MU74_9ACTN</name>
<proteinExistence type="predicted"/>
<dbReference type="Proteomes" id="UP000636960">
    <property type="component" value="Unassembled WGS sequence"/>
</dbReference>
<keyword evidence="1" id="KW-0472">Membrane</keyword>
<dbReference type="InterPro" id="IPR028087">
    <property type="entry name" value="Tad_N"/>
</dbReference>
<keyword evidence="1" id="KW-1133">Transmembrane helix</keyword>
<gene>
    <name evidence="3" type="ORF">Ari01nite_75060</name>
</gene>
<dbReference type="Pfam" id="PF13400">
    <property type="entry name" value="Tad"/>
    <property type="match status" value="1"/>
</dbReference>
<dbReference type="RefSeq" id="WP_203787323.1">
    <property type="nucleotide sequence ID" value="NZ_BOMV01000078.1"/>
</dbReference>
<accession>A0A919MU74</accession>
<dbReference type="AlphaFoldDB" id="A0A919MU74"/>
<feature type="transmembrane region" description="Helical" evidence="1">
    <location>
        <begin position="20"/>
        <end position="41"/>
    </location>
</feature>
<protein>
    <recommendedName>
        <fullName evidence="2">Putative Flp pilus-assembly TadG-like N-terminal domain-containing protein</fullName>
    </recommendedName>
</protein>
<evidence type="ECO:0000313" key="4">
    <source>
        <dbReference type="Proteomes" id="UP000636960"/>
    </source>
</evidence>
<evidence type="ECO:0000259" key="2">
    <source>
        <dbReference type="Pfam" id="PF13400"/>
    </source>
</evidence>
<organism evidence="3 4">
    <name type="scientific">Paractinoplanes rishiriensis</name>
    <dbReference type="NCBI Taxonomy" id="1050105"/>
    <lineage>
        <taxon>Bacteria</taxon>
        <taxon>Bacillati</taxon>
        <taxon>Actinomycetota</taxon>
        <taxon>Actinomycetes</taxon>
        <taxon>Micromonosporales</taxon>
        <taxon>Micromonosporaceae</taxon>
        <taxon>Paractinoplanes</taxon>
    </lineage>
</organism>
<keyword evidence="4" id="KW-1185">Reference proteome</keyword>